<feature type="region of interest" description="Disordered" evidence="1">
    <location>
        <begin position="57"/>
        <end position="137"/>
    </location>
</feature>
<evidence type="ECO:0000313" key="3">
    <source>
        <dbReference type="EMBL" id="TXI30571.1"/>
    </source>
</evidence>
<evidence type="ECO:0000256" key="2">
    <source>
        <dbReference type="SAM" id="Phobius"/>
    </source>
</evidence>
<keyword evidence="2" id="KW-1133">Transmembrane helix</keyword>
<feature type="transmembrane region" description="Helical" evidence="2">
    <location>
        <begin position="12"/>
        <end position="33"/>
    </location>
</feature>
<dbReference type="AlphaFoldDB" id="A0A5C7VYC3"/>
<reference evidence="3 4" key="1">
    <citation type="submission" date="2018-09" db="EMBL/GenBank/DDBJ databases">
        <title>Metagenome Assembled Genomes from an Advanced Water Purification Facility.</title>
        <authorList>
            <person name="Stamps B.W."/>
            <person name="Spear J.R."/>
        </authorList>
    </citation>
    <scope>NUCLEOTIDE SEQUENCE [LARGE SCALE GENOMIC DNA]</scope>
    <source>
        <strain evidence="3">Bin_54_1</strain>
    </source>
</reference>
<protein>
    <recommendedName>
        <fullName evidence="5">Protein TonB, links inner and outer membranes</fullName>
    </recommendedName>
</protein>
<gene>
    <name evidence="3" type="ORF">E6Q60_00950</name>
</gene>
<dbReference type="Proteomes" id="UP000321055">
    <property type="component" value="Unassembled WGS sequence"/>
</dbReference>
<evidence type="ECO:0008006" key="5">
    <source>
        <dbReference type="Google" id="ProtNLM"/>
    </source>
</evidence>
<evidence type="ECO:0000256" key="1">
    <source>
        <dbReference type="SAM" id="MobiDB-lite"/>
    </source>
</evidence>
<comment type="caution">
    <text evidence="3">The sequence shown here is derived from an EMBL/GenBank/DDBJ whole genome shotgun (WGS) entry which is preliminary data.</text>
</comment>
<keyword evidence="2" id="KW-0472">Membrane</keyword>
<evidence type="ECO:0000313" key="4">
    <source>
        <dbReference type="Proteomes" id="UP000321055"/>
    </source>
</evidence>
<keyword evidence="2" id="KW-0812">Transmembrane</keyword>
<feature type="compositionally biased region" description="Basic and acidic residues" evidence="1">
    <location>
        <begin position="74"/>
        <end position="85"/>
    </location>
</feature>
<dbReference type="EMBL" id="SSFX01000012">
    <property type="protein sequence ID" value="TXI30571.1"/>
    <property type="molecule type" value="Genomic_DNA"/>
</dbReference>
<name>A0A5C7VYC3_9PROT</name>
<accession>A0A5C7VYC3</accession>
<proteinExistence type="predicted"/>
<sequence length="287" mass="32012">MASSRSREIRLWWPLPLAALVWVLIIWGLGFFLSMPEVEIDTPPPIAASFIDLSEDENATSSMPASAPNPPPPEPEKPKIEEPKPAPKSPPLPAQARPQTKPKAAEKPVKPKAPIPAKEVAKTKAPPQPPADAPSDLSEYINQSKARRRAEGLFDTPDSAPAATTKQLSADEIRMANIRRNLQNPGTSGIFQIIRIGPRTAEFSFRAWTTGQTNPRLQTVHVEAGPDGNVELAIIRRMIQLIREHYKEDFNWESHRLHRVVVLSAREKDTAGLEEFLMREFFINPVR</sequence>
<organism evidence="3 4">
    <name type="scientific">Nitrosomonas oligotropha</name>
    <dbReference type="NCBI Taxonomy" id="42354"/>
    <lineage>
        <taxon>Bacteria</taxon>
        <taxon>Pseudomonadati</taxon>
        <taxon>Pseudomonadota</taxon>
        <taxon>Betaproteobacteria</taxon>
        <taxon>Nitrosomonadales</taxon>
        <taxon>Nitrosomonadaceae</taxon>
        <taxon>Nitrosomonas</taxon>
    </lineage>
</organism>